<sequence length="1070" mass="117112">MFSCALIGQILVVCGLVFSTLGQNMAAEQQWTGADPGFPDLPPDFSGNSGFEDGLLDDIDDMLQQFGDGNADFLLNAALDPLVGGQDTSSLLSPPISPPRDQFNFTGNMNPTLPQQQQQQPSQQTTSTPLQHYGNTQNVSLQNLLNTQRSGSFSPNNGMQVQQQQLYQQPQGTSPVQQVQRQQQLSPASQAPSPQPMQQGQIHQVVIQPQVLSIIKTDSLTSCTATTASVSAPLQTAVVNGNTILTTTIPMLIDTEKLPINRLTVAKPASPVQKVEKRSSHNAIEKRYRSSINDKIIELKNLVVGEEAKMNKAGVLRKAIDHIHHQEKIINKLKQENLQLKMALQKRASLSELVVGGQTEAKVETLEMLTPPSSETGSPRRYLSECSSDSEPGSPESVKVKKEEDAFNPCGLLDRTRVALCVFMFACLAFNPFGTLFVGGGAGIGADYMQAHTGGRTLQGDLSAVEPSWQEWLFPTLWLWLLNTVVVLGVLTRILVYGEPVTVPRTKASTTFWIHHKQAEVDISRGDYASATTHLRTSLTAIGRPLPTSKFDLASSLFWNLVRQGLQRLWIGRWLAGWAGRGSGKENGKTSARDAALVYHKLHQMHMTDHLLCGHLAAIHMALCAVNLAECAEEKLSCESVAEIYITAALCVRKNFPERMHFLARYFLSLARQVCSSRGEETPASLQWLFHPLGHRFFVDGDWGFQEKDSMFSSTGNPVDPLSHLSQAFREHMLEKALYSLVTPSNTNNNNPSIATPDSEEKPVSCTQLTDTQEYLQLLSECADAAGSSKNVTFTISSSMAAMPGVDAVGKWWYSVLSVACYWLVGEDEAAERHYAVVDSLPKQLDQSEDMLPKAVLSAFRARRLLLSGGEDSSHSCLLYCDKAGALLRHSIGMATTNEQQASKQAVQLLVCDWLLSTRTAVWQEACNGGPVGASCARPAKLHGFQEDLASLRKIAQGLKPALSRVFLHEATARLMAGASPARTQQLLDRSLRRRNVSQKATSFQIGERERASALMMACKHLPAPVLSSPGLRASMLSEAAQTLEHLGDRRALQDCQQMILQLNVSPVSS</sequence>
<evidence type="ECO:0000256" key="7">
    <source>
        <dbReference type="ARBA" id="ARBA00023015"/>
    </source>
</evidence>
<feature type="signal peptide" evidence="14">
    <location>
        <begin position="1"/>
        <end position="22"/>
    </location>
</feature>
<evidence type="ECO:0000256" key="3">
    <source>
        <dbReference type="ARBA" id="ARBA00004557"/>
    </source>
</evidence>
<feature type="region of interest" description="Disordered" evidence="13">
    <location>
        <begin position="147"/>
        <end position="202"/>
    </location>
</feature>
<evidence type="ECO:0000256" key="2">
    <source>
        <dbReference type="ARBA" id="ARBA00004477"/>
    </source>
</evidence>
<dbReference type="InterPro" id="IPR011598">
    <property type="entry name" value="bHLH_dom"/>
</dbReference>
<accession>A0A8K0EXJ9</accession>
<keyword evidence="8" id="KW-0238">DNA-binding</keyword>
<dbReference type="GO" id="GO:0000981">
    <property type="term" value="F:DNA-binding transcription factor activity, RNA polymerase II-specific"/>
    <property type="evidence" value="ECO:0007669"/>
    <property type="project" value="TreeGrafter"/>
</dbReference>
<dbReference type="PROSITE" id="PS50888">
    <property type="entry name" value="BHLH"/>
    <property type="match status" value="1"/>
</dbReference>
<dbReference type="PANTHER" id="PTHR46062:SF1">
    <property type="entry name" value="LP12374P"/>
    <property type="match status" value="1"/>
</dbReference>
<keyword evidence="4" id="KW-0812">Transmembrane</keyword>
<keyword evidence="14" id="KW-0732">Signal</keyword>
<evidence type="ECO:0000256" key="12">
    <source>
        <dbReference type="ARBA" id="ARBA00038460"/>
    </source>
</evidence>
<feature type="compositionally biased region" description="Polar residues" evidence="13">
    <location>
        <begin position="147"/>
        <end position="159"/>
    </location>
</feature>
<evidence type="ECO:0000256" key="1">
    <source>
        <dbReference type="ARBA" id="ARBA00004123"/>
    </source>
</evidence>
<dbReference type="OrthoDB" id="2133190at2759"/>
<dbReference type="AlphaFoldDB" id="A0A8K0EXJ9"/>
<dbReference type="GO" id="GO:0000978">
    <property type="term" value="F:RNA polymerase II cis-regulatory region sequence-specific DNA binding"/>
    <property type="evidence" value="ECO:0007669"/>
    <property type="project" value="TreeGrafter"/>
</dbReference>
<feature type="region of interest" description="Disordered" evidence="13">
    <location>
        <begin position="369"/>
        <end position="400"/>
    </location>
</feature>
<keyword evidence="11" id="KW-0539">Nucleus</keyword>
<gene>
    <name evidence="16" type="primary">SREBF1</name>
    <name evidence="16" type="ORF">BLAG_LOCUS20411</name>
</gene>
<dbReference type="Proteomes" id="UP000838412">
    <property type="component" value="Chromosome 6"/>
</dbReference>
<feature type="domain" description="BHLH" evidence="15">
    <location>
        <begin position="276"/>
        <end position="326"/>
    </location>
</feature>
<evidence type="ECO:0000313" key="16">
    <source>
        <dbReference type="EMBL" id="CAH1266895.1"/>
    </source>
</evidence>
<dbReference type="InterPro" id="IPR036638">
    <property type="entry name" value="HLH_DNA-bd_sf"/>
</dbReference>
<keyword evidence="7" id="KW-0805">Transcription regulation</keyword>
<dbReference type="CDD" id="cd11394">
    <property type="entry name" value="bHLHzip_SREBP"/>
    <property type="match status" value="1"/>
</dbReference>
<dbReference type="GO" id="GO:0005634">
    <property type="term" value="C:nucleus"/>
    <property type="evidence" value="ECO:0007669"/>
    <property type="project" value="UniProtKB-SubCell"/>
</dbReference>
<evidence type="ECO:0000313" key="17">
    <source>
        <dbReference type="Proteomes" id="UP000838412"/>
    </source>
</evidence>
<feature type="region of interest" description="Disordered" evidence="13">
    <location>
        <begin position="89"/>
        <end position="134"/>
    </location>
</feature>
<evidence type="ECO:0000259" key="15">
    <source>
        <dbReference type="PROSITE" id="PS50888"/>
    </source>
</evidence>
<feature type="compositionally biased region" description="Low complexity" evidence="13">
    <location>
        <begin position="111"/>
        <end position="131"/>
    </location>
</feature>
<dbReference type="PANTHER" id="PTHR46062">
    <property type="entry name" value="STEROL REGULATORY ELEMENT-BINDING PROTEIN"/>
    <property type="match status" value="1"/>
</dbReference>
<dbReference type="Gene3D" id="4.10.280.10">
    <property type="entry name" value="Helix-loop-helix DNA-binding domain"/>
    <property type="match status" value="1"/>
</dbReference>
<organism evidence="16 17">
    <name type="scientific">Branchiostoma lanceolatum</name>
    <name type="common">Common lancelet</name>
    <name type="synonym">Amphioxus lanceolatum</name>
    <dbReference type="NCBI Taxonomy" id="7740"/>
    <lineage>
        <taxon>Eukaryota</taxon>
        <taxon>Metazoa</taxon>
        <taxon>Chordata</taxon>
        <taxon>Cephalochordata</taxon>
        <taxon>Leptocardii</taxon>
        <taxon>Amphioxiformes</taxon>
        <taxon>Branchiostomatidae</taxon>
        <taxon>Branchiostoma</taxon>
    </lineage>
</organism>
<evidence type="ECO:0000256" key="8">
    <source>
        <dbReference type="ARBA" id="ARBA00023125"/>
    </source>
</evidence>
<keyword evidence="10" id="KW-0804">Transcription</keyword>
<name>A0A8K0EXJ9_BRALA</name>
<dbReference type="SMART" id="SM00353">
    <property type="entry name" value="HLH"/>
    <property type="match status" value="1"/>
</dbReference>
<feature type="chain" id="PRO_5035450650" evidence="14">
    <location>
        <begin position="23"/>
        <end position="1070"/>
    </location>
</feature>
<feature type="compositionally biased region" description="Low complexity" evidence="13">
    <location>
        <begin position="160"/>
        <end position="201"/>
    </location>
</feature>
<evidence type="ECO:0000256" key="10">
    <source>
        <dbReference type="ARBA" id="ARBA00023163"/>
    </source>
</evidence>
<dbReference type="GO" id="GO:0046983">
    <property type="term" value="F:protein dimerization activity"/>
    <property type="evidence" value="ECO:0007669"/>
    <property type="project" value="InterPro"/>
</dbReference>
<keyword evidence="6" id="KW-1133">Transmembrane helix</keyword>
<evidence type="ECO:0000256" key="14">
    <source>
        <dbReference type="SAM" id="SignalP"/>
    </source>
</evidence>
<comment type="subcellular location">
    <subcellularLocation>
        <location evidence="3">Cytoplasmic vesicle</location>
        <location evidence="3">COPII-coated vesicle membrane</location>
        <topology evidence="3">Multi-pass membrane protein</topology>
    </subcellularLocation>
    <subcellularLocation>
        <location evidence="2">Endoplasmic reticulum membrane</location>
        <topology evidence="2">Multi-pass membrane protein</topology>
    </subcellularLocation>
    <subcellularLocation>
        <location evidence="1">Nucleus</location>
    </subcellularLocation>
</comment>
<dbReference type="EMBL" id="OV696691">
    <property type="protein sequence ID" value="CAH1266895.1"/>
    <property type="molecule type" value="Genomic_DNA"/>
</dbReference>
<dbReference type="GO" id="GO:0012507">
    <property type="term" value="C:ER to Golgi transport vesicle membrane"/>
    <property type="evidence" value="ECO:0007669"/>
    <property type="project" value="UniProtKB-SubCell"/>
</dbReference>
<proteinExistence type="inferred from homology"/>
<evidence type="ECO:0000256" key="5">
    <source>
        <dbReference type="ARBA" id="ARBA00022824"/>
    </source>
</evidence>
<dbReference type="Pfam" id="PF00010">
    <property type="entry name" value="HLH"/>
    <property type="match status" value="1"/>
</dbReference>
<protein>
    <submittedName>
        <fullName evidence="16">SREBF1 protein</fullName>
    </submittedName>
</protein>
<reference evidence="16" key="1">
    <citation type="submission" date="2022-01" db="EMBL/GenBank/DDBJ databases">
        <authorList>
            <person name="Braso-Vives M."/>
        </authorList>
    </citation>
    <scope>NUCLEOTIDE SEQUENCE</scope>
</reference>
<keyword evidence="5" id="KW-0256">Endoplasmic reticulum</keyword>
<keyword evidence="9" id="KW-0472">Membrane</keyword>
<evidence type="ECO:0000256" key="4">
    <source>
        <dbReference type="ARBA" id="ARBA00022692"/>
    </source>
</evidence>
<comment type="similarity">
    <text evidence="12">Belongs to the SREBP family.</text>
</comment>
<evidence type="ECO:0000256" key="13">
    <source>
        <dbReference type="SAM" id="MobiDB-lite"/>
    </source>
</evidence>
<keyword evidence="17" id="KW-1185">Reference proteome</keyword>
<dbReference type="GO" id="GO:0005789">
    <property type="term" value="C:endoplasmic reticulum membrane"/>
    <property type="evidence" value="ECO:0007669"/>
    <property type="project" value="UniProtKB-SubCell"/>
</dbReference>
<evidence type="ECO:0000256" key="11">
    <source>
        <dbReference type="ARBA" id="ARBA00023242"/>
    </source>
</evidence>
<evidence type="ECO:0000256" key="6">
    <source>
        <dbReference type="ARBA" id="ARBA00022989"/>
    </source>
</evidence>
<evidence type="ECO:0000256" key="9">
    <source>
        <dbReference type="ARBA" id="ARBA00023136"/>
    </source>
</evidence>
<dbReference type="SUPFAM" id="SSF47459">
    <property type="entry name" value="HLH, helix-loop-helix DNA-binding domain"/>
    <property type="match status" value="1"/>
</dbReference>